<sequence length="317" mass="36473">MNKWIRLFSIKLTRKAKLLRNIHFGNPDQNLYDVGRIFLEQVRKDEISERAGAMAFSFTVAMFPLLLFLLNIIPYIGMFFKNVTTQNILLFINEFIPESIYQEAEATIMDIVSRPRQSLLSIGFFLALFLATNGVVSMMNAFNAVYRTKENRSFWTTRLIAVAIVMILVLTICGAVVIMILGGSVLYQISEWEIVSSNLYYYMLTAFRFVVLLSVFTVATAFIFRFAPAVHDKWRFFSVGSVTAGFLINFGFYLFTFYLNNFATYNKLYGSIGAMIAVMLWLFITSLIILVCFEINVSLDKAADRMWFSKALMRKTR</sequence>
<dbReference type="InterPro" id="IPR017039">
    <property type="entry name" value="Virul_fac_BrkB"/>
</dbReference>
<evidence type="ECO:0000256" key="2">
    <source>
        <dbReference type="ARBA" id="ARBA00022475"/>
    </source>
</evidence>
<keyword evidence="4 6" id="KW-1133">Transmembrane helix</keyword>
<reference evidence="7 8" key="1">
    <citation type="submission" date="2018-03" db="EMBL/GenBank/DDBJ databases">
        <title>Genomic Encyclopedia of Archaeal and Bacterial Type Strains, Phase II (KMG-II): from individual species to whole genera.</title>
        <authorList>
            <person name="Goeker M."/>
        </authorList>
    </citation>
    <scope>NUCLEOTIDE SEQUENCE [LARGE SCALE GENOMIC DNA]</scope>
    <source>
        <strain evidence="7 8">DSM 27929</strain>
    </source>
</reference>
<feature type="transmembrane region" description="Helical" evidence="6">
    <location>
        <begin position="271"/>
        <end position="297"/>
    </location>
</feature>
<feature type="transmembrane region" description="Helical" evidence="6">
    <location>
        <begin position="236"/>
        <end position="259"/>
    </location>
</feature>
<dbReference type="PIRSF" id="PIRSF035875">
    <property type="entry name" value="RNase_BN"/>
    <property type="match status" value="1"/>
</dbReference>
<feature type="transmembrane region" description="Helical" evidence="6">
    <location>
        <begin position="119"/>
        <end position="138"/>
    </location>
</feature>
<proteinExistence type="predicted"/>
<evidence type="ECO:0000313" key="7">
    <source>
        <dbReference type="EMBL" id="PRY85527.1"/>
    </source>
</evidence>
<evidence type="ECO:0000256" key="5">
    <source>
        <dbReference type="ARBA" id="ARBA00023136"/>
    </source>
</evidence>
<keyword evidence="5 6" id="KW-0472">Membrane</keyword>
<feature type="transmembrane region" description="Helical" evidence="6">
    <location>
        <begin position="53"/>
        <end position="76"/>
    </location>
</feature>
<name>A0A2T0WFN7_9BACT</name>
<gene>
    <name evidence="7" type="ORF">CLW00_112108</name>
</gene>
<dbReference type="OrthoDB" id="977385at2"/>
<dbReference type="AlphaFoldDB" id="A0A2T0WFN7"/>
<evidence type="ECO:0000256" key="4">
    <source>
        <dbReference type="ARBA" id="ARBA00022989"/>
    </source>
</evidence>
<dbReference type="Pfam" id="PF03631">
    <property type="entry name" value="Virul_fac_BrkB"/>
    <property type="match status" value="1"/>
</dbReference>
<evidence type="ECO:0000256" key="3">
    <source>
        <dbReference type="ARBA" id="ARBA00022692"/>
    </source>
</evidence>
<dbReference type="EMBL" id="PVTR01000012">
    <property type="protein sequence ID" value="PRY85527.1"/>
    <property type="molecule type" value="Genomic_DNA"/>
</dbReference>
<dbReference type="NCBIfam" id="TIGR00765">
    <property type="entry name" value="yihY_not_rbn"/>
    <property type="match status" value="1"/>
</dbReference>
<keyword evidence="8" id="KW-1185">Reference proteome</keyword>
<organism evidence="7 8">
    <name type="scientific">Mongoliibacter ruber</name>
    <dbReference type="NCBI Taxonomy" id="1750599"/>
    <lineage>
        <taxon>Bacteria</taxon>
        <taxon>Pseudomonadati</taxon>
        <taxon>Bacteroidota</taxon>
        <taxon>Cytophagia</taxon>
        <taxon>Cytophagales</taxon>
        <taxon>Cyclobacteriaceae</taxon>
        <taxon>Mongoliibacter</taxon>
    </lineage>
</organism>
<dbReference type="RefSeq" id="WP_106135054.1">
    <property type="nucleotide sequence ID" value="NZ_PVTR01000012.1"/>
</dbReference>
<feature type="transmembrane region" description="Helical" evidence="6">
    <location>
        <begin position="159"/>
        <end position="187"/>
    </location>
</feature>
<protein>
    <submittedName>
        <fullName evidence="7">Membrane protein</fullName>
    </submittedName>
</protein>
<evidence type="ECO:0000256" key="6">
    <source>
        <dbReference type="SAM" id="Phobius"/>
    </source>
</evidence>
<dbReference type="Proteomes" id="UP000238157">
    <property type="component" value="Unassembled WGS sequence"/>
</dbReference>
<dbReference type="PANTHER" id="PTHR30213">
    <property type="entry name" value="INNER MEMBRANE PROTEIN YHJD"/>
    <property type="match status" value="1"/>
</dbReference>
<dbReference type="GO" id="GO:0005886">
    <property type="term" value="C:plasma membrane"/>
    <property type="evidence" value="ECO:0007669"/>
    <property type="project" value="UniProtKB-SubCell"/>
</dbReference>
<evidence type="ECO:0000256" key="1">
    <source>
        <dbReference type="ARBA" id="ARBA00004651"/>
    </source>
</evidence>
<comment type="subcellular location">
    <subcellularLocation>
        <location evidence="1">Cell membrane</location>
        <topology evidence="1">Multi-pass membrane protein</topology>
    </subcellularLocation>
</comment>
<feature type="transmembrane region" description="Helical" evidence="6">
    <location>
        <begin position="199"/>
        <end position="224"/>
    </location>
</feature>
<dbReference type="PANTHER" id="PTHR30213:SF0">
    <property type="entry name" value="UPF0761 MEMBRANE PROTEIN YIHY"/>
    <property type="match status" value="1"/>
</dbReference>
<comment type="caution">
    <text evidence="7">The sequence shown here is derived from an EMBL/GenBank/DDBJ whole genome shotgun (WGS) entry which is preliminary data.</text>
</comment>
<keyword evidence="3 6" id="KW-0812">Transmembrane</keyword>
<accession>A0A2T0WFN7</accession>
<keyword evidence="2" id="KW-1003">Cell membrane</keyword>
<evidence type="ECO:0000313" key="8">
    <source>
        <dbReference type="Proteomes" id="UP000238157"/>
    </source>
</evidence>